<keyword evidence="1" id="KW-0732">Signal</keyword>
<feature type="signal peptide" evidence="1">
    <location>
        <begin position="1"/>
        <end position="21"/>
    </location>
</feature>
<evidence type="ECO:0000313" key="2">
    <source>
        <dbReference type="EMBL" id="SPA57794.1"/>
    </source>
</evidence>
<proteinExistence type="evidence at transcript level"/>
<gene>
    <name evidence="2" type="primary">Mafa-B</name>
</gene>
<protein>
    <submittedName>
        <fullName evidence="2">MHC class I protein</fullName>
    </submittedName>
</protein>
<name>A0A2K4ZRD6_MACFA</name>
<dbReference type="AlphaFoldDB" id="A0A2K4ZRD6"/>
<reference evidence="2" key="1">
    <citation type="submission" date="2018-01" db="EMBL/GenBank/DDBJ databases">
        <authorList>
            <person name="Gaut B.S."/>
            <person name="Morton B.R."/>
            <person name="Clegg M.T."/>
            <person name="Duvall M.R."/>
        </authorList>
    </citation>
    <scope>NUCLEOTIDE SEQUENCE</scope>
    <source>
        <strain evidence="2">Ji0803014</strain>
    </source>
</reference>
<dbReference type="EMBL" id="LT977092">
    <property type="protein sequence ID" value="SPA57794.1"/>
    <property type="molecule type" value="mRNA"/>
</dbReference>
<feature type="chain" id="PRO_5014431799" evidence="1">
    <location>
        <begin position="22"/>
        <end position="39"/>
    </location>
</feature>
<sequence length="39" mass="4094">MAPRTLLLLLSAALALTETRAGSHSLRYFGTAVSRPGHG</sequence>
<organism evidence="2">
    <name type="scientific">Macaca fascicularis</name>
    <name type="common">Crab-eating macaque</name>
    <name type="synonym">Cynomolgus monkey</name>
    <dbReference type="NCBI Taxonomy" id="9541"/>
    <lineage>
        <taxon>Eukaryota</taxon>
        <taxon>Metazoa</taxon>
        <taxon>Chordata</taxon>
        <taxon>Craniata</taxon>
        <taxon>Vertebrata</taxon>
        <taxon>Euteleostomi</taxon>
        <taxon>Mammalia</taxon>
        <taxon>Eutheria</taxon>
        <taxon>Euarchontoglires</taxon>
        <taxon>Primates</taxon>
        <taxon>Haplorrhini</taxon>
        <taxon>Catarrhini</taxon>
        <taxon>Cercopithecidae</taxon>
        <taxon>Cercopithecinae</taxon>
        <taxon>Macaca</taxon>
    </lineage>
</organism>
<evidence type="ECO:0000256" key="1">
    <source>
        <dbReference type="SAM" id="SignalP"/>
    </source>
</evidence>
<accession>A0A2K4ZRD6</accession>